<dbReference type="AlphaFoldDB" id="A0A820SEQ6"/>
<proteinExistence type="predicted"/>
<dbReference type="EMBL" id="CAJOAY010035618">
    <property type="protein sequence ID" value="CAF4452227.1"/>
    <property type="molecule type" value="Genomic_DNA"/>
</dbReference>
<dbReference type="Proteomes" id="UP000663881">
    <property type="component" value="Unassembled WGS sequence"/>
</dbReference>
<feature type="coiled-coil region" evidence="1">
    <location>
        <begin position="3"/>
        <end position="62"/>
    </location>
</feature>
<organism evidence="2 3">
    <name type="scientific">Adineta steineri</name>
    <dbReference type="NCBI Taxonomy" id="433720"/>
    <lineage>
        <taxon>Eukaryota</taxon>
        <taxon>Metazoa</taxon>
        <taxon>Spiralia</taxon>
        <taxon>Gnathifera</taxon>
        <taxon>Rotifera</taxon>
        <taxon>Eurotatoria</taxon>
        <taxon>Bdelloidea</taxon>
        <taxon>Adinetida</taxon>
        <taxon>Adinetidae</taxon>
        <taxon>Adineta</taxon>
    </lineage>
</organism>
<sequence>NRQENLQNRLDHLVKLLEQSNESLNQERQLHTKQENEYQQTISSLQKKIADMIKQHTKAMDEIKQDLHQERVSAQKRTTTRPICVPEYVQTDLSLNDIKSDYIATIEKLRGNN</sequence>
<evidence type="ECO:0000313" key="3">
    <source>
        <dbReference type="Proteomes" id="UP000663881"/>
    </source>
</evidence>
<reference evidence="2" key="1">
    <citation type="submission" date="2021-02" db="EMBL/GenBank/DDBJ databases">
        <authorList>
            <person name="Nowell W R."/>
        </authorList>
    </citation>
    <scope>NUCLEOTIDE SEQUENCE</scope>
</reference>
<name>A0A820SEQ6_9BILA</name>
<protein>
    <submittedName>
        <fullName evidence="2">Uncharacterized protein</fullName>
    </submittedName>
</protein>
<evidence type="ECO:0000256" key="1">
    <source>
        <dbReference type="SAM" id="Coils"/>
    </source>
</evidence>
<evidence type="ECO:0000313" key="2">
    <source>
        <dbReference type="EMBL" id="CAF4452227.1"/>
    </source>
</evidence>
<gene>
    <name evidence="2" type="ORF">OKA104_LOCUS54224</name>
</gene>
<feature type="non-terminal residue" evidence="2">
    <location>
        <position position="113"/>
    </location>
</feature>
<accession>A0A820SEQ6</accession>
<comment type="caution">
    <text evidence="2">The sequence shown here is derived from an EMBL/GenBank/DDBJ whole genome shotgun (WGS) entry which is preliminary data.</text>
</comment>
<keyword evidence="1" id="KW-0175">Coiled coil</keyword>
<feature type="non-terminal residue" evidence="2">
    <location>
        <position position="1"/>
    </location>
</feature>